<reference evidence="2 3" key="1">
    <citation type="journal article" date="2024" name="BMC Genomics">
        <title>De novo assembly and annotation of Popillia japonica's genome with initial clues to its potential as an invasive pest.</title>
        <authorList>
            <person name="Cucini C."/>
            <person name="Boschi S."/>
            <person name="Funari R."/>
            <person name="Cardaioli E."/>
            <person name="Iannotti N."/>
            <person name="Marturano G."/>
            <person name="Paoli F."/>
            <person name="Bruttini M."/>
            <person name="Carapelli A."/>
            <person name="Frati F."/>
            <person name="Nardi F."/>
        </authorList>
    </citation>
    <scope>NUCLEOTIDE SEQUENCE [LARGE SCALE GENOMIC DNA]</scope>
    <source>
        <strain evidence="2">DMR45628</strain>
    </source>
</reference>
<evidence type="ECO:0000313" key="2">
    <source>
        <dbReference type="EMBL" id="KAK9754555.1"/>
    </source>
</evidence>
<accession>A0AAW1N9Q2</accession>
<dbReference type="PANTHER" id="PTHR36159:SF1">
    <property type="entry name" value="RETROVIRUS-RELATED POL POLYPROTEIN FROM TRANSPOSON 412-LIKE PROTEIN"/>
    <property type="match status" value="1"/>
</dbReference>
<sequence length="333" mass="38983">MRLNLLEALRNDTKIYIPFRKWDLCELPALRKTRTKKKDNFKEDATSFDHSNIENITLYLNSENYPYNKMNLSMSNKTNIENITLYLNSENYPYNKMNLSMSNKRYSIAYQMYKSFQESYYNRPAQPLLNFNQFQDVALYVIDCSKQNETLKSATVDIKLEMEGETEFSEDDSNVRLLRCSTEHHKDLIALDSCRILANNCTNEIINTRADLANCLAHNIGLRFEVNAWASKCGTCEGNNEASTTTMQKPEFLPTAQPVIRKTLSPTEEWNFSSFICMYAMGKHVSFSDNSKIYVWEEEDVDENRKSEWIQVMRIASRNGYKWLRIEADFIEE</sequence>
<dbReference type="Pfam" id="PF21738">
    <property type="entry name" value="DJR-like_dom"/>
    <property type="match status" value="2"/>
</dbReference>
<comment type="caution">
    <text evidence="2">The sequence shown here is derived from an EMBL/GenBank/DDBJ whole genome shotgun (WGS) entry which is preliminary data.</text>
</comment>
<name>A0AAW1N9Q2_POPJA</name>
<dbReference type="EMBL" id="JASPKY010000006">
    <property type="protein sequence ID" value="KAK9754555.1"/>
    <property type="molecule type" value="Genomic_DNA"/>
</dbReference>
<evidence type="ECO:0000259" key="1">
    <source>
        <dbReference type="Pfam" id="PF21738"/>
    </source>
</evidence>
<evidence type="ECO:0000313" key="3">
    <source>
        <dbReference type="Proteomes" id="UP001458880"/>
    </source>
</evidence>
<protein>
    <recommendedName>
        <fullName evidence="1">Double jelly roll-like domain-containing protein</fullName>
    </recommendedName>
</protein>
<organism evidence="2 3">
    <name type="scientific">Popillia japonica</name>
    <name type="common">Japanese beetle</name>
    <dbReference type="NCBI Taxonomy" id="7064"/>
    <lineage>
        <taxon>Eukaryota</taxon>
        <taxon>Metazoa</taxon>
        <taxon>Ecdysozoa</taxon>
        <taxon>Arthropoda</taxon>
        <taxon>Hexapoda</taxon>
        <taxon>Insecta</taxon>
        <taxon>Pterygota</taxon>
        <taxon>Neoptera</taxon>
        <taxon>Endopterygota</taxon>
        <taxon>Coleoptera</taxon>
        <taxon>Polyphaga</taxon>
        <taxon>Scarabaeiformia</taxon>
        <taxon>Scarabaeidae</taxon>
        <taxon>Rutelinae</taxon>
        <taxon>Popillia</taxon>
    </lineage>
</organism>
<feature type="domain" description="Double jelly roll-like" evidence="1">
    <location>
        <begin position="77"/>
        <end position="168"/>
    </location>
</feature>
<dbReference type="PANTHER" id="PTHR36159">
    <property type="entry name" value="PROTEIN CBG23766"/>
    <property type="match status" value="1"/>
</dbReference>
<feature type="domain" description="Double jelly roll-like" evidence="1">
    <location>
        <begin position="34"/>
        <end position="76"/>
    </location>
</feature>
<gene>
    <name evidence="2" type="ORF">QE152_g1126</name>
</gene>
<keyword evidence="3" id="KW-1185">Reference proteome</keyword>
<dbReference type="InterPro" id="IPR049512">
    <property type="entry name" value="DJR-like_dom"/>
</dbReference>
<dbReference type="AlphaFoldDB" id="A0AAW1N9Q2"/>
<proteinExistence type="predicted"/>
<dbReference type="Proteomes" id="UP001458880">
    <property type="component" value="Unassembled WGS sequence"/>
</dbReference>